<gene>
    <name evidence="2" type="ORF">V6575_22125</name>
</gene>
<evidence type="ECO:0000313" key="2">
    <source>
        <dbReference type="EMBL" id="MEJ8476787.1"/>
    </source>
</evidence>
<evidence type="ECO:0000313" key="3">
    <source>
        <dbReference type="Proteomes" id="UP001385499"/>
    </source>
</evidence>
<evidence type="ECO:0000256" key="1">
    <source>
        <dbReference type="SAM" id="SignalP"/>
    </source>
</evidence>
<name>A0ABU8TS63_9HYPH</name>
<keyword evidence="3" id="KW-1185">Reference proteome</keyword>
<dbReference type="EMBL" id="JBAKIA010000027">
    <property type="protein sequence ID" value="MEJ8476787.1"/>
    <property type="molecule type" value="Genomic_DNA"/>
</dbReference>
<feature type="chain" id="PRO_5046748706" evidence="1">
    <location>
        <begin position="23"/>
        <end position="147"/>
    </location>
</feature>
<reference evidence="2 3" key="1">
    <citation type="submission" date="2024-02" db="EMBL/GenBank/DDBJ databases">
        <title>Roseibium algae sp. nov., isolated from marine alga (Grateloupia sp.), showing potential in myo-inositol conversion.</title>
        <authorList>
            <person name="Wang Y."/>
        </authorList>
    </citation>
    <scope>NUCLEOTIDE SEQUENCE [LARGE SCALE GENOMIC DNA]</scope>
    <source>
        <strain evidence="2 3">H3510</strain>
    </source>
</reference>
<sequence length="147" mass="16915">MKTLKYILTVAVCFSAAEIVYAQTGDISDDFYIRSQLDTGKFNGYHQILTEPKEGYVQAIYCDKTFWVRKLTVLWTEDEAKAGRKLVVEENKKDNRKVFCEDPNRQVTLESIGMSDKEITQLREARSGQDVRPSRMNVISDAFKGFK</sequence>
<dbReference type="RefSeq" id="WP_340277569.1">
    <property type="nucleotide sequence ID" value="NZ_JBAKIA010000027.1"/>
</dbReference>
<protein>
    <submittedName>
        <fullName evidence="2">Uncharacterized protein</fullName>
    </submittedName>
</protein>
<proteinExistence type="predicted"/>
<organism evidence="2 3">
    <name type="scientific">Roseibium algae</name>
    <dbReference type="NCBI Taxonomy" id="3123038"/>
    <lineage>
        <taxon>Bacteria</taxon>
        <taxon>Pseudomonadati</taxon>
        <taxon>Pseudomonadota</taxon>
        <taxon>Alphaproteobacteria</taxon>
        <taxon>Hyphomicrobiales</taxon>
        <taxon>Stappiaceae</taxon>
        <taxon>Roseibium</taxon>
    </lineage>
</organism>
<dbReference type="Proteomes" id="UP001385499">
    <property type="component" value="Unassembled WGS sequence"/>
</dbReference>
<keyword evidence="1" id="KW-0732">Signal</keyword>
<comment type="caution">
    <text evidence="2">The sequence shown here is derived from an EMBL/GenBank/DDBJ whole genome shotgun (WGS) entry which is preliminary data.</text>
</comment>
<feature type="signal peptide" evidence="1">
    <location>
        <begin position="1"/>
        <end position="22"/>
    </location>
</feature>
<accession>A0ABU8TS63</accession>